<feature type="compositionally biased region" description="Basic and acidic residues" evidence="9">
    <location>
        <begin position="108"/>
        <end position="153"/>
    </location>
</feature>
<comment type="caution">
    <text evidence="8">Lacks conserved residue(s) required for the propagation of feature annotation.</text>
</comment>
<dbReference type="InterPro" id="IPR042101">
    <property type="entry name" value="SRP54_N_sf"/>
</dbReference>
<protein>
    <recommendedName>
        <fullName evidence="8">Signal recognition particle receptor FtsY</fullName>
        <shortName evidence="8">SRP receptor</shortName>
        <ecNumber evidence="8">3.6.5.4</ecNumber>
    </recommendedName>
</protein>
<dbReference type="SUPFAM" id="SSF52540">
    <property type="entry name" value="P-loop containing nucleoside triphosphate hydrolases"/>
    <property type="match status" value="1"/>
</dbReference>
<evidence type="ECO:0000256" key="1">
    <source>
        <dbReference type="ARBA" id="ARBA00022475"/>
    </source>
</evidence>
<gene>
    <name evidence="8 11" type="primary">ftsY</name>
</gene>
<sequence>MTEVFNMGFFDRFRKRVTEVAEAADIDELTAEVDTEEAAKALAEKSKIEKKRAPTESPTSSSGELPVESKDDDWEEISELDSIIDSPEPEEEWDEWDEEPVEAPIDPSLEKKERKRLERERREAEKERKRLKKQGFDTDQEVRPDGSKVDLHIMRSTTGRKLVEVQSAPRGSSGPKSIETETGKNLEIDLGGGVVEKGGRVIKDGTALDILLEELELVMLESDMGRASIDEVITALRDELIGSRLRKGADLSKVVEASLKRAVRSLLNAGYWDFDATVDSLIDAGDLPVVIMMVGVNGTGKTTTTAKIANRLKKKGRRVVLAASDTFRAGAIDQLETHAERLDIRCISSQRGGDSAAIARDAIEHAKARRMEVVIVDTAGRMQNKSNLMEELRKVHRVTKPHLVLFVGDALAGNDAVDQAVEFQRMLKFDGAVLCKLDTDAKGGAALSIAHATNRPIVLAGIGQGYDDIKQFDPDWLIEEVFS</sequence>
<feature type="domain" description="SRP54-type proteins GTP-binding" evidence="10">
    <location>
        <begin position="456"/>
        <end position="469"/>
    </location>
</feature>
<evidence type="ECO:0000256" key="3">
    <source>
        <dbReference type="ARBA" id="ARBA00022741"/>
    </source>
</evidence>
<feature type="region of interest" description="Disordered" evidence="9">
    <location>
        <begin position="43"/>
        <end position="180"/>
    </location>
</feature>
<dbReference type="InterPro" id="IPR027417">
    <property type="entry name" value="P-loop_NTPase"/>
</dbReference>
<evidence type="ECO:0000256" key="8">
    <source>
        <dbReference type="HAMAP-Rule" id="MF_00920"/>
    </source>
</evidence>
<dbReference type="InterPro" id="IPR000897">
    <property type="entry name" value="SRP54_GTPase_dom"/>
</dbReference>
<name>A0A075G8F5_9EURY</name>
<keyword evidence="3 8" id="KW-0547">Nucleotide-binding</keyword>
<dbReference type="SUPFAM" id="SSF47364">
    <property type="entry name" value="Domain of the SRP/SRP receptor G-proteins"/>
    <property type="match status" value="1"/>
</dbReference>
<comment type="subcellular location">
    <subcellularLocation>
        <location evidence="8">Cell membrane</location>
        <topology evidence="8">Peripheral membrane protein</topology>
        <orientation evidence="8">Cytoplasmic side</orientation>
    </subcellularLocation>
    <subcellularLocation>
        <location evidence="8">Cytoplasm</location>
    </subcellularLocation>
</comment>
<dbReference type="EC" id="3.6.5.4" evidence="8"/>
<evidence type="ECO:0000256" key="4">
    <source>
        <dbReference type="ARBA" id="ARBA00022801"/>
    </source>
</evidence>
<dbReference type="GO" id="GO:0005737">
    <property type="term" value="C:cytoplasm"/>
    <property type="evidence" value="ECO:0007669"/>
    <property type="project" value="UniProtKB-SubCell"/>
</dbReference>
<dbReference type="Gene3D" id="3.40.50.300">
    <property type="entry name" value="P-loop containing nucleotide triphosphate hydrolases"/>
    <property type="match status" value="1"/>
</dbReference>
<comment type="function">
    <text evidence="8">Involved in targeting and insertion of nascent membrane proteins into the cytoplasmic membrane. Acts as a receptor for the complex formed by the signal recognition particle (SRP) and the ribosome-nascent chain (RNC).</text>
</comment>
<dbReference type="GO" id="GO:0005886">
    <property type="term" value="C:plasma membrane"/>
    <property type="evidence" value="ECO:0007669"/>
    <property type="project" value="UniProtKB-SubCell"/>
</dbReference>
<evidence type="ECO:0000256" key="2">
    <source>
        <dbReference type="ARBA" id="ARBA00022490"/>
    </source>
</evidence>
<accession>A0A075G8F5</accession>
<keyword evidence="1 8" id="KW-1003">Cell membrane</keyword>
<dbReference type="GO" id="GO:0003924">
    <property type="term" value="F:GTPase activity"/>
    <property type="evidence" value="ECO:0007669"/>
    <property type="project" value="UniProtKB-UniRule"/>
</dbReference>
<comment type="subunit">
    <text evidence="8">Part of the signal recognition particle protein translocation system, which is composed of SRP and FtsY.</text>
</comment>
<dbReference type="AlphaFoldDB" id="A0A075G8F5"/>
<keyword evidence="4 8" id="KW-0378">Hydrolase</keyword>
<keyword evidence="2 8" id="KW-0963">Cytoplasm</keyword>
<dbReference type="Gene3D" id="1.20.120.140">
    <property type="entry name" value="Signal recognition particle SRP54, nucleotide-binding domain"/>
    <property type="match status" value="1"/>
</dbReference>
<dbReference type="PANTHER" id="PTHR43134:SF1">
    <property type="entry name" value="SIGNAL RECOGNITION PARTICLE RECEPTOR SUBUNIT ALPHA"/>
    <property type="match status" value="1"/>
</dbReference>
<dbReference type="InterPro" id="IPR003593">
    <property type="entry name" value="AAA+_ATPase"/>
</dbReference>
<dbReference type="PROSITE" id="PS00300">
    <property type="entry name" value="SRP54"/>
    <property type="match status" value="1"/>
</dbReference>
<keyword evidence="7 8" id="KW-0675">Receptor</keyword>
<evidence type="ECO:0000256" key="5">
    <source>
        <dbReference type="ARBA" id="ARBA00023134"/>
    </source>
</evidence>
<dbReference type="HAMAP" id="MF_00920">
    <property type="entry name" value="FtsY"/>
    <property type="match status" value="1"/>
</dbReference>
<dbReference type="EMBL" id="KF900569">
    <property type="protein sequence ID" value="AIE99649.1"/>
    <property type="molecule type" value="Genomic_DNA"/>
</dbReference>
<dbReference type="SMART" id="SM00962">
    <property type="entry name" value="SRP54"/>
    <property type="match status" value="1"/>
</dbReference>
<dbReference type="FunFam" id="3.40.50.300:FF:000053">
    <property type="entry name" value="Signal recognition particle receptor FtsY"/>
    <property type="match status" value="1"/>
</dbReference>
<evidence type="ECO:0000256" key="9">
    <source>
        <dbReference type="SAM" id="MobiDB-lite"/>
    </source>
</evidence>
<dbReference type="GO" id="GO:0005525">
    <property type="term" value="F:GTP binding"/>
    <property type="evidence" value="ECO:0007669"/>
    <property type="project" value="UniProtKB-UniRule"/>
</dbReference>
<feature type="compositionally biased region" description="Acidic residues" evidence="9">
    <location>
        <begin position="70"/>
        <end position="79"/>
    </location>
</feature>
<dbReference type="Pfam" id="PF00448">
    <property type="entry name" value="SRP54"/>
    <property type="match status" value="1"/>
</dbReference>
<feature type="binding site" evidence="8">
    <location>
        <begin position="295"/>
        <end position="302"/>
    </location>
    <ligand>
        <name>GTP</name>
        <dbReference type="ChEBI" id="CHEBI:37565"/>
    </ligand>
</feature>
<proteinExistence type="inferred from homology"/>
<evidence type="ECO:0000256" key="6">
    <source>
        <dbReference type="ARBA" id="ARBA00023136"/>
    </source>
</evidence>
<evidence type="ECO:0000259" key="10">
    <source>
        <dbReference type="PROSITE" id="PS00300"/>
    </source>
</evidence>
<dbReference type="GO" id="GO:0006614">
    <property type="term" value="P:SRP-dependent cotranslational protein targeting to membrane"/>
    <property type="evidence" value="ECO:0007669"/>
    <property type="project" value="InterPro"/>
</dbReference>
<dbReference type="PANTHER" id="PTHR43134">
    <property type="entry name" value="SIGNAL RECOGNITION PARTICLE RECEPTOR SUBUNIT ALPHA"/>
    <property type="match status" value="1"/>
</dbReference>
<dbReference type="NCBIfam" id="TIGR00064">
    <property type="entry name" value="ftsY"/>
    <property type="match status" value="1"/>
</dbReference>
<comment type="catalytic activity">
    <reaction evidence="8">
        <text>GTP + H2O = GDP + phosphate + H(+)</text>
        <dbReference type="Rhea" id="RHEA:19669"/>
        <dbReference type="ChEBI" id="CHEBI:15377"/>
        <dbReference type="ChEBI" id="CHEBI:15378"/>
        <dbReference type="ChEBI" id="CHEBI:37565"/>
        <dbReference type="ChEBI" id="CHEBI:43474"/>
        <dbReference type="ChEBI" id="CHEBI:58189"/>
        <dbReference type="EC" id="3.6.5.4"/>
    </reaction>
</comment>
<dbReference type="SMART" id="SM00382">
    <property type="entry name" value="AAA"/>
    <property type="match status" value="1"/>
</dbReference>
<feature type="compositionally biased region" description="Acidic residues" evidence="9">
    <location>
        <begin position="87"/>
        <end position="101"/>
    </location>
</feature>
<feature type="compositionally biased region" description="Basic and acidic residues" evidence="9">
    <location>
        <begin position="43"/>
        <end position="54"/>
    </location>
</feature>
<keyword evidence="6 8" id="KW-0472">Membrane</keyword>
<organism evidence="11">
    <name type="scientific">uncultured marine group II/III euryarchaeote KM3_115_D04</name>
    <dbReference type="NCBI Taxonomy" id="1457855"/>
    <lineage>
        <taxon>Archaea</taxon>
        <taxon>Methanobacteriati</taxon>
        <taxon>Methanobacteriota</taxon>
        <taxon>environmental samples</taxon>
    </lineage>
</organism>
<feature type="binding site" evidence="8">
    <location>
        <begin position="377"/>
        <end position="381"/>
    </location>
    <ligand>
        <name>GTP</name>
        <dbReference type="ChEBI" id="CHEBI:37565"/>
    </ligand>
</feature>
<dbReference type="InterPro" id="IPR004390">
    <property type="entry name" value="SR_rcpt_FtsY"/>
</dbReference>
<evidence type="ECO:0000256" key="7">
    <source>
        <dbReference type="ARBA" id="ARBA00023170"/>
    </source>
</evidence>
<dbReference type="GO" id="GO:0005047">
    <property type="term" value="F:signal recognition particle binding"/>
    <property type="evidence" value="ECO:0007669"/>
    <property type="project" value="TreeGrafter"/>
</dbReference>
<dbReference type="InterPro" id="IPR036225">
    <property type="entry name" value="SRP/SRP_N"/>
</dbReference>
<comment type="similarity">
    <text evidence="8">Belongs to the GTP-binding SRP family. FtsY subfamily.</text>
</comment>
<evidence type="ECO:0000313" key="11">
    <source>
        <dbReference type="EMBL" id="AIE99649.1"/>
    </source>
</evidence>
<keyword evidence="5 8" id="KW-0342">GTP-binding</keyword>
<reference evidence="11" key="1">
    <citation type="journal article" date="2014" name="Genome Biol. Evol.">
        <title>Pangenome evidence for extensive interdomain horizontal transfer affecting lineage core and shell genes in uncultured planktonic thaumarchaeota and euryarchaeota.</title>
        <authorList>
            <person name="Deschamps P."/>
            <person name="Zivanovic Y."/>
            <person name="Moreira D."/>
            <person name="Rodriguez-Valera F."/>
            <person name="Lopez-Garcia P."/>
        </authorList>
    </citation>
    <scope>NUCLEOTIDE SEQUENCE</scope>
</reference>